<organism evidence="2 3">
    <name type="scientific">Marinobacter adhaerens</name>
    <dbReference type="NCBI Taxonomy" id="1033846"/>
    <lineage>
        <taxon>Bacteria</taxon>
        <taxon>Pseudomonadati</taxon>
        <taxon>Pseudomonadota</taxon>
        <taxon>Gammaproteobacteria</taxon>
        <taxon>Pseudomonadales</taxon>
        <taxon>Marinobacteraceae</taxon>
        <taxon>Marinobacter</taxon>
    </lineage>
</organism>
<keyword evidence="1" id="KW-0812">Transmembrane</keyword>
<feature type="transmembrane region" description="Helical" evidence="1">
    <location>
        <begin position="50"/>
        <end position="69"/>
    </location>
</feature>
<dbReference type="Proteomes" id="UP000683442">
    <property type="component" value="Chromosome"/>
</dbReference>
<name>A0ABX8IL01_9GAMM</name>
<gene>
    <name evidence="2" type="ORF">KQ249_01530</name>
</gene>
<feature type="transmembrane region" description="Helical" evidence="1">
    <location>
        <begin position="120"/>
        <end position="144"/>
    </location>
</feature>
<feature type="transmembrane region" description="Helical" evidence="1">
    <location>
        <begin position="89"/>
        <end position="114"/>
    </location>
</feature>
<dbReference type="RefSeq" id="WP_041645819.1">
    <property type="nucleotide sequence ID" value="NZ_CP076686.1"/>
</dbReference>
<proteinExistence type="predicted"/>
<accession>A0ABX8IL01</accession>
<evidence type="ECO:0000256" key="1">
    <source>
        <dbReference type="SAM" id="Phobius"/>
    </source>
</evidence>
<keyword evidence="1" id="KW-0472">Membrane</keyword>
<keyword evidence="3" id="KW-1185">Reference proteome</keyword>
<evidence type="ECO:0000313" key="3">
    <source>
        <dbReference type="Proteomes" id="UP000683442"/>
    </source>
</evidence>
<evidence type="ECO:0000313" key="2">
    <source>
        <dbReference type="EMBL" id="QWV13329.1"/>
    </source>
</evidence>
<protein>
    <submittedName>
        <fullName evidence="2">Uncharacterized protein</fullName>
    </submittedName>
</protein>
<dbReference type="GeneID" id="78558088"/>
<dbReference type="EMBL" id="CP076686">
    <property type="protein sequence ID" value="QWV13329.1"/>
    <property type="molecule type" value="Genomic_DNA"/>
</dbReference>
<feature type="transmembrane region" description="Helical" evidence="1">
    <location>
        <begin position="12"/>
        <end position="30"/>
    </location>
</feature>
<sequence length="158" mass="17537">MEIKDYAFRETICALILGGVPSVLVCYFPGDGGLIAFFKSLKAADFLIWYWAALFVGHLLLSAVDYWWFKPNETINSFFRNAHDISEQVGFSLLSVYRVIAGALILVPLILLGAEYSMDGLLITAAAYGFALAAISACCLLSWIQRKTADRRPRTSNQ</sequence>
<keyword evidence="1" id="KW-1133">Transmembrane helix</keyword>
<reference evidence="2 3" key="1">
    <citation type="submission" date="2021-06" db="EMBL/GenBank/DDBJ databases">
        <title>Microbial metabolic specificity influences pelagic lipid remineralization.</title>
        <authorList>
            <person name="Behrendt L."/>
            <person name="Hunter J.E."/>
            <person name="Alcolombri U."/>
            <person name="Smriga S."/>
            <person name="Mincer T."/>
            <person name="Lowenstein D.P."/>
            <person name="Peaudecerf F.J."/>
            <person name="Fernandez V.I."/>
            <person name="Fredricks H."/>
            <person name="Almblad H."/>
            <person name="Harrison J.J."/>
            <person name="Stocker R."/>
            <person name="Van Mooy B.A.S."/>
        </authorList>
    </citation>
    <scope>NUCLEOTIDE SEQUENCE [LARGE SCALE GENOMIC DNA]</scope>
    <source>
        <strain evidence="2 3">HP15-B</strain>
    </source>
</reference>